<evidence type="ECO:0000313" key="3">
    <source>
        <dbReference type="EMBL" id="KAK8391595.1"/>
    </source>
</evidence>
<accession>A0AAW0TVP7</accession>
<dbReference type="EMBL" id="JARAKH010000024">
    <property type="protein sequence ID" value="KAK8391595.1"/>
    <property type="molecule type" value="Genomic_DNA"/>
</dbReference>
<dbReference type="PANTHER" id="PTHR22933">
    <property type="entry name" value="FI18007P1-RELATED"/>
    <property type="match status" value="1"/>
</dbReference>
<feature type="compositionally biased region" description="Pro residues" evidence="1">
    <location>
        <begin position="422"/>
        <end position="448"/>
    </location>
</feature>
<feature type="compositionally biased region" description="Polar residues" evidence="1">
    <location>
        <begin position="451"/>
        <end position="460"/>
    </location>
</feature>
<evidence type="ECO:0000313" key="4">
    <source>
        <dbReference type="Proteomes" id="UP001487740"/>
    </source>
</evidence>
<organism evidence="3 4">
    <name type="scientific">Scylla paramamosain</name>
    <name type="common">Mud crab</name>
    <dbReference type="NCBI Taxonomy" id="85552"/>
    <lineage>
        <taxon>Eukaryota</taxon>
        <taxon>Metazoa</taxon>
        <taxon>Ecdysozoa</taxon>
        <taxon>Arthropoda</taxon>
        <taxon>Crustacea</taxon>
        <taxon>Multicrustacea</taxon>
        <taxon>Malacostraca</taxon>
        <taxon>Eumalacostraca</taxon>
        <taxon>Eucarida</taxon>
        <taxon>Decapoda</taxon>
        <taxon>Pleocyemata</taxon>
        <taxon>Brachyura</taxon>
        <taxon>Eubrachyura</taxon>
        <taxon>Portunoidea</taxon>
        <taxon>Portunidae</taxon>
        <taxon>Portuninae</taxon>
        <taxon>Scylla</taxon>
    </lineage>
</organism>
<protein>
    <recommendedName>
        <fullName evidence="2">Chitin-binding type-2 domain-containing protein</fullName>
    </recommendedName>
</protein>
<feature type="region of interest" description="Disordered" evidence="1">
    <location>
        <begin position="126"/>
        <end position="149"/>
    </location>
</feature>
<dbReference type="Proteomes" id="UP001487740">
    <property type="component" value="Unassembled WGS sequence"/>
</dbReference>
<feature type="compositionally biased region" description="Polar residues" evidence="1">
    <location>
        <begin position="13"/>
        <end position="25"/>
    </location>
</feature>
<dbReference type="Gene3D" id="2.170.140.10">
    <property type="entry name" value="Chitin binding domain"/>
    <property type="match status" value="1"/>
</dbReference>
<dbReference type="InterPro" id="IPR036508">
    <property type="entry name" value="Chitin-bd_dom_sf"/>
</dbReference>
<evidence type="ECO:0000256" key="1">
    <source>
        <dbReference type="SAM" id="MobiDB-lite"/>
    </source>
</evidence>
<evidence type="ECO:0000259" key="2">
    <source>
        <dbReference type="PROSITE" id="PS50940"/>
    </source>
</evidence>
<dbReference type="SUPFAM" id="SSF57625">
    <property type="entry name" value="Invertebrate chitin-binding proteins"/>
    <property type="match status" value="1"/>
</dbReference>
<keyword evidence="4" id="KW-1185">Reference proteome</keyword>
<feature type="compositionally biased region" description="Low complexity" evidence="1">
    <location>
        <begin position="373"/>
        <end position="386"/>
    </location>
</feature>
<name>A0AAW0TVP7_SCYPA</name>
<dbReference type="GO" id="GO:0008061">
    <property type="term" value="F:chitin binding"/>
    <property type="evidence" value="ECO:0007669"/>
    <property type="project" value="InterPro"/>
</dbReference>
<dbReference type="SMART" id="SM00494">
    <property type="entry name" value="ChtBD2"/>
    <property type="match status" value="1"/>
</dbReference>
<dbReference type="InterPro" id="IPR052976">
    <property type="entry name" value="Scoloptoxin-like"/>
</dbReference>
<gene>
    <name evidence="3" type="ORF">O3P69_017254</name>
</gene>
<sequence length="604" mass="66200">MGVTEEGARYTTGGDSSMPPTNDTGETTKGEDRVAAQPAVSLRGPEEDWQGIAGSVATDSAPNTDDSPHMFWCGRPCFLPRGSLLSDKSGKAAHVFYSSSSSSKSDLAGLMARSTQRMSLKHISHTLPTTYRPHTPPHPRRSNLKPSLPHSLLTSKRHYAPSHLLTIPKPPPPDPFSNTAPHPRSSIAALKPPAHPSPTLRNHYSQKPLMTHVDSRHPPPVTHSVQDGSQTEVAENLDNDPGGGNDMKTNATRGSVVKNKNGHALRLRLRQASPTLRVRLQPRQVGGEGTAEAIKATGRRVSRRLSRRKAAYPRRHILDSRRSLTPGPPYDHYRRMVHVPLRTPTTLAPLPSMLHTLPQPPILPTQPIHRKNSLLPPHTPSSSPTPAVFHHHFHHTPPLRSVHSARPPAVFSLGRSSTPRPLVHPSPPLPSEPERPPPPSPHTPPPTRSPFLTTTSSPSRISLEASREHRKPDYPTYASVPATSFTCRATPHPGIYVDVETGCQAWHVCEADGRQHSFLCPNGTIFSQLVLTCDWWYNVRCGSDGANAIHTRPSREVSEGHTDPEELYGRKIIQKSTNSYLPDLETFVTRADGEQGLLEPLVAP</sequence>
<dbReference type="InterPro" id="IPR002557">
    <property type="entry name" value="Chitin-bd_dom"/>
</dbReference>
<feature type="domain" description="Chitin-binding type-2" evidence="2">
    <location>
        <begin position="484"/>
        <end position="543"/>
    </location>
</feature>
<feature type="region of interest" description="Disordered" evidence="1">
    <location>
        <begin position="163"/>
        <end position="253"/>
    </location>
</feature>
<proteinExistence type="predicted"/>
<dbReference type="Pfam" id="PF01607">
    <property type="entry name" value="CBM_14"/>
    <property type="match status" value="1"/>
</dbReference>
<dbReference type="PANTHER" id="PTHR22933:SF43">
    <property type="entry name" value="LP10131P"/>
    <property type="match status" value="1"/>
</dbReference>
<dbReference type="GO" id="GO:0005576">
    <property type="term" value="C:extracellular region"/>
    <property type="evidence" value="ECO:0007669"/>
    <property type="project" value="InterPro"/>
</dbReference>
<reference evidence="3 4" key="1">
    <citation type="submission" date="2023-03" db="EMBL/GenBank/DDBJ databases">
        <title>High-quality genome of Scylla paramamosain provides insights in environmental adaptation.</title>
        <authorList>
            <person name="Zhang L."/>
        </authorList>
    </citation>
    <scope>NUCLEOTIDE SEQUENCE [LARGE SCALE GENOMIC DNA]</scope>
    <source>
        <strain evidence="3">LZ_2023a</strain>
        <tissue evidence="3">Muscle</tissue>
    </source>
</reference>
<dbReference type="PROSITE" id="PS50940">
    <property type="entry name" value="CHIT_BIND_II"/>
    <property type="match status" value="1"/>
</dbReference>
<comment type="caution">
    <text evidence="3">The sequence shown here is derived from an EMBL/GenBank/DDBJ whole genome shotgun (WGS) entry which is preliminary data.</text>
</comment>
<feature type="compositionally biased region" description="Polar residues" evidence="1">
    <location>
        <begin position="223"/>
        <end position="233"/>
    </location>
</feature>
<feature type="region of interest" description="Disordered" evidence="1">
    <location>
        <begin position="1"/>
        <end position="46"/>
    </location>
</feature>
<feature type="region of interest" description="Disordered" evidence="1">
    <location>
        <begin position="362"/>
        <end position="475"/>
    </location>
</feature>
<dbReference type="AlphaFoldDB" id="A0AAW0TVP7"/>